<keyword evidence="2" id="KW-0732">Signal</keyword>
<reference evidence="3 4" key="1">
    <citation type="submission" date="2017-03" db="EMBL/GenBank/DDBJ databases">
        <authorList>
            <person name="Afonso C.L."/>
            <person name="Miller P.J."/>
            <person name="Scott M.A."/>
            <person name="Spackman E."/>
            <person name="Goraichik I."/>
            <person name="Dimitrov K.M."/>
            <person name="Suarez D.L."/>
            <person name="Swayne D.E."/>
        </authorList>
    </citation>
    <scope>NUCLEOTIDE SEQUENCE [LARGE SCALE GENOMIC DNA]</scope>
    <source>
        <strain evidence="3 4">CECT 7751</strain>
    </source>
</reference>
<feature type="region of interest" description="Disordered" evidence="1">
    <location>
        <begin position="253"/>
        <end position="276"/>
    </location>
</feature>
<sequence>MIARRWWRAVPIRAAVAGGLVSAAAPTIAQTAAPGPPRPGPPFVNTADPAAPDAREIVQDIPNALHWSRQQRGQLGEWHYVFFPDGTARILQGADRKTIAAELTCEAGVACRIRRRDGMGFTVEVGRGLRPELPARTDLDSVARYLAAWLLAGTAPPLPPEQPTEPEPASVPAVPLSDAAGTPPPAITTPPAGAAPDQTRTAETGAGSERVDSTDPTCAEPDPFMPGACAVAAAPPPDAPLGTPGDGAARLSGVARPGPTAAPTSAASAEGTPEPRPSLIERFDISCSVTVSAGLAGLAATGGSDSRGVAKPRASLGCGARLTEKLTLRTSLIGYFNPDQQRSWDPDYTYALSYRFSDSITLSYSNYSARFRSGDLAGLLDGTLRATYRLPPLPLGTEKNLPCSASLGLPRPDRTAFSLSCSYLVAEKLRLGASTHLYLADAQDTYQPDYTYTASYRINDDWLVSYQNYSNNRFPWNRGEDPGPGFTGGSVSVTYQMAF</sequence>
<name>A0A1X6ZFJ4_9RHOB</name>
<evidence type="ECO:0000256" key="2">
    <source>
        <dbReference type="SAM" id="SignalP"/>
    </source>
</evidence>
<dbReference type="EMBL" id="FWFN01000004">
    <property type="protein sequence ID" value="SLN48351.1"/>
    <property type="molecule type" value="Genomic_DNA"/>
</dbReference>
<feature type="compositionally biased region" description="Low complexity" evidence="1">
    <location>
        <begin position="259"/>
        <end position="269"/>
    </location>
</feature>
<accession>A0A1X6ZFJ4</accession>
<feature type="region of interest" description="Disordered" evidence="1">
    <location>
        <begin position="156"/>
        <end position="215"/>
    </location>
</feature>
<dbReference type="AlphaFoldDB" id="A0A1X6ZFJ4"/>
<evidence type="ECO:0000256" key="1">
    <source>
        <dbReference type="SAM" id="MobiDB-lite"/>
    </source>
</evidence>
<feature type="chain" id="PRO_5013163278" evidence="2">
    <location>
        <begin position="30"/>
        <end position="499"/>
    </location>
</feature>
<protein>
    <submittedName>
        <fullName evidence="3">Uncharacterized protein</fullName>
    </submittedName>
</protein>
<evidence type="ECO:0000313" key="3">
    <source>
        <dbReference type="EMBL" id="SLN48351.1"/>
    </source>
</evidence>
<proteinExistence type="predicted"/>
<dbReference type="Proteomes" id="UP000193963">
    <property type="component" value="Unassembled WGS sequence"/>
</dbReference>
<feature type="signal peptide" evidence="2">
    <location>
        <begin position="1"/>
        <end position="29"/>
    </location>
</feature>
<keyword evidence="4" id="KW-1185">Reference proteome</keyword>
<evidence type="ECO:0000313" key="4">
    <source>
        <dbReference type="Proteomes" id="UP000193963"/>
    </source>
</evidence>
<dbReference type="OrthoDB" id="5442820at2"/>
<organism evidence="3 4">
    <name type="scientific">Pseudooceanicola marinus</name>
    <dbReference type="NCBI Taxonomy" id="396013"/>
    <lineage>
        <taxon>Bacteria</taxon>
        <taxon>Pseudomonadati</taxon>
        <taxon>Pseudomonadota</taxon>
        <taxon>Alphaproteobacteria</taxon>
        <taxon>Rhodobacterales</taxon>
        <taxon>Paracoccaceae</taxon>
        <taxon>Pseudooceanicola</taxon>
    </lineage>
</organism>
<dbReference type="RefSeq" id="WP_085888352.1">
    <property type="nucleotide sequence ID" value="NZ_FWFN01000004.1"/>
</dbReference>
<feature type="compositionally biased region" description="Pro residues" evidence="1">
    <location>
        <begin position="156"/>
        <end position="166"/>
    </location>
</feature>
<gene>
    <name evidence="3" type="ORF">PSM7751_02306</name>
</gene>